<dbReference type="EMBL" id="SOKJ01000331">
    <property type="protein sequence ID" value="TET08843.1"/>
    <property type="molecule type" value="Genomic_DNA"/>
</dbReference>
<sequence length="658" mass="75389">MRKLITIVLLGGLICLLGVAPLLAQEVWSTLSEYEKATGEMIWKFSEAPMLRAKVDAEELPPVGKRLPEEPLVVEPIEEIGQYGGTLNVFAPWDIGYDDGSAIWGYGNALRISPDLKGVVPSIARDWEFSEDGKSFILYLRKGMRWSDGAPFTVDDIFFWWEDVILNKELTPAIPMSFTPGGEPWEIEVIDDYTVRFSFAAPQPFLILQNFTGFAGGEGYKWLPKHYLKKYHPKYTSAEKIEEICEEEGFKNWVELFNKKRALIGYGSYWVDTETPTLRAWLLKEKGIDWWLLERNPYYFAIDTAGNQLPYIDRIFITNVGNTEIYNAKIISGEADFASWSVSFDNYTLYVESAEEGDYRVLNWNTGLGSDVMYQPNQNLTGDDVLAEILRDVRFRRALSVAIDRDDINEALYFGLAVPRQWTVIPDSKYYEEEFARAYAQYDTEMANALLDEMGLDKRDAEDYRLRPDGKRLSLLIEYAESAGPRVSVTELVKEYWEAIGIDVAVKVGSAQLVSQRTLAREVEISIQQGAVSTDITFPSDLGWRAPWHSNLAWGVLWGKWYETGGKEGEEPPEVHKKNLERWEKILVTMDEEERIRLTKEILRSNAENVWNIGTVGLPPQPVMVKNNLRNVPETGLWAWDDLYLVPYRAETFFFKAK</sequence>
<dbReference type="GO" id="GO:1904680">
    <property type="term" value="F:peptide transmembrane transporter activity"/>
    <property type="evidence" value="ECO:0007669"/>
    <property type="project" value="TreeGrafter"/>
</dbReference>
<dbReference type="Gene3D" id="3.40.190.10">
    <property type="entry name" value="Periplasmic binding protein-like II"/>
    <property type="match status" value="1"/>
</dbReference>
<organism evidence="2 3">
    <name type="scientific">Aerophobetes bacterium</name>
    <dbReference type="NCBI Taxonomy" id="2030807"/>
    <lineage>
        <taxon>Bacteria</taxon>
        <taxon>Candidatus Aerophobota</taxon>
    </lineage>
</organism>
<dbReference type="SUPFAM" id="SSF53850">
    <property type="entry name" value="Periplasmic binding protein-like II"/>
    <property type="match status" value="1"/>
</dbReference>
<evidence type="ECO:0000313" key="3">
    <source>
        <dbReference type="Proteomes" id="UP000316360"/>
    </source>
</evidence>
<feature type="domain" description="Solute-binding protein family 5" evidence="1">
    <location>
        <begin position="119"/>
        <end position="529"/>
    </location>
</feature>
<evidence type="ECO:0000259" key="1">
    <source>
        <dbReference type="Pfam" id="PF00496"/>
    </source>
</evidence>
<proteinExistence type="predicted"/>
<name>A0A523RST4_UNCAE</name>
<dbReference type="Gene3D" id="3.10.105.10">
    <property type="entry name" value="Dipeptide-binding Protein, Domain 3"/>
    <property type="match status" value="1"/>
</dbReference>
<reference evidence="2 3" key="1">
    <citation type="submission" date="2019-03" db="EMBL/GenBank/DDBJ databases">
        <title>Metabolic potential of uncultured bacteria and archaea associated with petroleum seepage in deep-sea sediments.</title>
        <authorList>
            <person name="Dong X."/>
            <person name="Hubert C."/>
        </authorList>
    </citation>
    <scope>NUCLEOTIDE SEQUENCE [LARGE SCALE GENOMIC DNA]</scope>
    <source>
        <strain evidence="2">E44_bin7</strain>
    </source>
</reference>
<dbReference type="PANTHER" id="PTHR30290">
    <property type="entry name" value="PERIPLASMIC BINDING COMPONENT OF ABC TRANSPORTER"/>
    <property type="match status" value="1"/>
</dbReference>
<accession>A0A523RST4</accession>
<dbReference type="InterPro" id="IPR039424">
    <property type="entry name" value="SBP_5"/>
</dbReference>
<dbReference type="Proteomes" id="UP000316360">
    <property type="component" value="Unassembled WGS sequence"/>
</dbReference>
<evidence type="ECO:0000313" key="2">
    <source>
        <dbReference type="EMBL" id="TET08843.1"/>
    </source>
</evidence>
<dbReference type="Pfam" id="PF00496">
    <property type="entry name" value="SBP_bac_5"/>
    <property type="match status" value="1"/>
</dbReference>
<dbReference type="PANTHER" id="PTHR30290:SF62">
    <property type="entry name" value="OLIGOPEPTIDE ABC TRANSPORTER, PERIPLASMIC OLIGOPEPTIDE-BINDING PROTEIN"/>
    <property type="match status" value="1"/>
</dbReference>
<dbReference type="InterPro" id="IPR000914">
    <property type="entry name" value="SBP_5_dom"/>
</dbReference>
<dbReference type="CDD" id="cd08500">
    <property type="entry name" value="PBP2_NikA_DppA_OppA_like_4"/>
    <property type="match status" value="1"/>
</dbReference>
<comment type="caution">
    <text evidence="2">The sequence shown here is derived from an EMBL/GenBank/DDBJ whole genome shotgun (WGS) entry which is preliminary data.</text>
</comment>
<gene>
    <name evidence="2" type="ORF">E3J84_05810</name>
</gene>
<dbReference type="GO" id="GO:0015833">
    <property type="term" value="P:peptide transport"/>
    <property type="evidence" value="ECO:0007669"/>
    <property type="project" value="TreeGrafter"/>
</dbReference>
<protein>
    <submittedName>
        <fullName evidence="2">ABC transporter substrate-binding protein</fullName>
    </submittedName>
</protein>
<dbReference type="AlphaFoldDB" id="A0A523RST4"/>